<evidence type="ECO:0000256" key="1">
    <source>
        <dbReference type="SAM" id="MobiDB-lite"/>
    </source>
</evidence>
<reference evidence="3" key="1">
    <citation type="journal article" date="2012" name="Nat. Biotechnol.">
        <title>Reference genome sequence of the model plant Setaria.</title>
        <authorList>
            <person name="Bennetzen J.L."/>
            <person name="Schmutz J."/>
            <person name="Wang H."/>
            <person name="Percifield R."/>
            <person name="Hawkins J."/>
            <person name="Pontaroli A.C."/>
            <person name="Estep M."/>
            <person name="Feng L."/>
            <person name="Vaughn J.N."/>
            <person name="Grimwood J."/>
            <person name="Jenkins J."/>
            <person name="Barry K."/>
            <person name="Lindquist E."/>
            <person name="Hellsten U."/>
            <person name="Deshpande S."/>
            <person name="Wang X."/>
            <person name="Wu X."/>
            <person name="Mitros T."/>
            <person name="Triplett J."/>
            <person name="Yang X."/>
            <person name="Ye C.Y."/>
            <person name="Mauro-Herrera M."/>
            <person name="Wang L."/>
            <person name="Li P."/>
            <person name="Sharma M."/>
            <person name="Sharma R."/>
            <person name="Ronald P.C."/>
            <person name="Panaud O."/>
            <person name="Kellogg E.A."/>
            <person name="Brutnell T.P."/>
            <person name="Doust A.N."/>
            <person name="Tuskan G.A."/>
            <person name="Rokhsar D."/>
            <person name="Devos K.M."/>
        </authorList>
    </citation>
    <scope>NUCLEOTIDE SEQUENCE [LARGE SCALE GENOMIC DNA]</scope>
    <source>
        <strain evidence="3">cv. Yugu1</strain>
    </source>
</reference>
<sequence length="126" mass="13846">MKRTNKKSPMPNLLQKILLPCTARPRTATRTRPPAIKPSPEKPGWKQKIPGENLTGKSSNPNLHPMVLKEPTLSPSPPSSTPRWRDSSLHSASPLNPSASPKSPPTADPPWREIELVAGILTTRRI</sequence>
<feature type="compositionally biased region" description="Low complexity" evidence="1">
    <location>
        <begin position="22"/>
        <end position="34"/>
    </location>
</feature>
<dbReference type="InParanoid" id="K3ZAS2"/>
<feature type="compositionally biased region" description="Polar residues" evidence="1">
    <location>
        <begin position="89"/>
        <end position="101"/>
    </location>
</feature>
<dbReference type="EMBL" id="AGNK02001737">
    <property type="status" value="NOT_ANNOTATED_CDS"/>
    <property type="molecule type" value="Genomic_DNA"/>
</dbReference>
<dbReference type="EnsemblPlants" id="KQL15614">
    <property type="protein sequence ID" value="KQL15614"/>
    <property type="gene ID" value="SETIT_023643mg"/>
</dbReference>
<dbReference type="HOGENOM" id="CLU_1985463_0_0_1"/>
<feature type="region of interest" description="Disordered" evidence="1">
    <location>
        <begin position="1"/>
        <end position="113"/>
    </location>
</feature>
<proteinExistence type="predicted"/>
<dbReference type="OMA" id="ADPPWRE"/>
<protein>
    <submittedName>
        <fullName evidence="2">Uncharacterized protein</fullName>
    </submittedName>
</protein>
<dbReference type="AlphaFoldDB" id="K3ZAS2"/>
<organism evidence="2 3">
    <name type="scientific">Setaria italica</name>
    <name type="common">Foxtail millet</name>
    <name type="synonym">Panicum italicum</name>
    <dbReference type="NCBI Taxonomy" id="4555"/>
    <lineage>
        <taxon>Eukaryota</taxon>
        <taxon>Viridiplantae</taxon>
        <taxon>Streptophyta</taxon>
        <taxon>Embryophyta</taxon>
        <taxon>Tracheophyta</taxon>
        <taxon>Spermatophyta</taxon>
        <taxon>Magnoliopsida</taxon>
        <taxon>Liliopsida</taxon>
        <taxon>Poales</taxon>
        <taxon>Poaceae</taxon>
        <taxon>PACMAD clade</taxon>
        <taxon>Panicoideae</taxon>
        <taxon>Panicodae</taxon>
        <taxon>Paniceae</taxon>
        <taxon>Cenchrinae</taxon>
        <taxon>Setaria</taxon>
    </lineage>
</organism>
<dbReference type="Proteomes" id="UP000004995">
    <property type="component" value="Unassembled WGS sequence"/>
</dbReference>
<evidence type="ECO:0000313" key="2">
    <source>
        <dbReference type="EnsemblPlants" id="KQL15614"/>
    </source>
</evidence>
<dbReference type="Gramene" id="KQL15614">
    <property type="protein sequence ID" value="KQL15614"/>
    <property type="gene ID" value="SETIT_023643mg"/>
</dbReference>
<evidence type="ECO:0000313" key="3">
    <source>
        <dbReference type="Proteomes" id="UP000004995"/>
    </source>
</evidence>
<name>K3ZAS2_SETIT</name>
<reference evidence="2" key="2">
    <citation type="submission" date="2018-08" db="UniProtKB">
        <authorList>
            <consortium name="EnsemblPlants"/>
        </authorList>
    </citation>
    <scope>IDENTIFICATION</scope>
    <source>
        <strain evidence="2">Yugu1</strain>
    </source>
</reference>
<keyword evidence="3" id="KW-1185">Reference proteome</keyword>
<accession>K3ZAS2</accession>